<dbReference type="eggNOG" id="ENOG50318CQ">
    <property type="taxonomic scope" value="Bacteria"/>
</dbReference>
<dbReference type="HOGENOM" id="CLU_2842696_0_0_7"/>
<organism evidence="1 2">
    <name type="scientific">Solidesulfovibrio carbinoliphilus subsp. oakridgensis</name>
    <dbReference type="NCBI Taxonomy" id="694327"/>
    <lineage>
        <taxon>Bacteria</taxon>
        <taxon>Pseudomonadati</taxon>
        <taxon>Thermodesulfobacteriota</taxon>
        <taxon>Desulfovibrionia</taxon>
        <taxon>Desulfovibrionales</taxon>
        <taxon>Desulfovibrionaceae</taxon>
        <taxon>Solidesulfovibrio</taxon>
    </lineage>
</organism>
<name>G7QC88_9BACT</name>
<keyword evidence="2" id="KW-1185">Reference proteome</keyword>
<accession>G7QC88</accession>
<dbReference type="EMBL" id="CM001368">
    <property type="protein sequence ID" value="EHJ49534.1"/>
    <property type="molecule type" value="Genomic_DNA"/>
</dbReference>
<proteinExistence type="predicted"/>
<dbReference type="Proteomes" id="UP000004662">
    <property type="component" value="Chromosome"/>
</dbReference>
<sequence length="65" mass="7501">MPVIVKSAKRISEEIGYGRETIPALVAHGGLPAWKEDGVWRAVYDELVEWAKQRRVEQQGRRVRQ</sequence>
<evidence type="ECO:0000313" key="2">
    <source>
        <dbReference type="Proteomes" id="UP000004662"/>
    </source>
</evidence>
<evidence type="ECO:0000313" key="1">
    <source>
        <dbReference type="EMBL" id="EHJ49534.1"/>
    </source>
</evidence>
<dbReference type="STRING" id="694327.DFW101_3538"/>
<reference evidence="2" key="1">
    <citation type="journal article" date="2015" name="Genome Announc.">
        <title>High-Quality Draft Genome Sequence of Desulfovibrio carbinoliphilus FW-101-2B, an Organic Acid-Oxidizing Sulfate-Reducing Bacterium Isolated from Uranium(VI)-Contaminated Groundwater.</title>
        <authorList>
            <person name="Ramsay B.D."/>
            <person name="Hwang C."/>
            <person name="Woo H.L."/>
            <person name="Carroll S.L."/>
            <person name="Lucas S."/>
            <person name="Han J."/>
            <person name="Lapidus A.L."/>
            <person name="Cheng J.F."/>
            <person name="Goodwin L.A."/>
            <person name="Pitluck S."/>
            <person name="Peters L."/>
            <person name="Chertkov O."/>
            <person name="Held B."/>
            <person name="Detter J.C."/>
            <person name="Han C.S."/>
            <person name="Tapia R."/>
            <person name="Land M.L."/>
            <person name="Hauser L.J."/>
            <person name="Kyrpides N.C."/>
            <person name="Ivanova N.N."/>
            <person name="Mikhailova N."/>
            <person name="Pagani I."/>
            <person name="Woyke T."/>
            <person name="Arkin A.P."/>
            <person name="Dehal P."/>
            <person name="Chivian D."/>
            <person name="Criddle C.S."/>
            <person name="Wu W."/>
            <person name="Chakraborty R."/>
            <person name="Hazen T.C."/>
            <person name="Fields M.W."/>
        </authorList>
    </citation>
    <scope>NUCLEOTIDE SEQUENCE [LARGE SCALE GENOMIC DNA]</scope>
    <source>
        <strain evidence="2">FW-101-2B</strain>
    </source>
</reference>
<dbReference type="AlphaFoldDB" id="G7QC88"/>
<gene>
    <name evidence="1" type="ORF">DFW101_3538</name>
</gene>
<protein>
    <submittedName>
        <fullName evidence="1">Phage transcriptional regulator, AlpA</fullName>
    </submittedName>
</protein>